<dbReference type="Proteomes" id="UP000310200">
    <property type="component" value="Unassembled WGS sequence"/>
</dbReference>
<protein>
    <submittedName>
        <fullName evidence="1">Uncharacterized protein</fullName>
    </submittedName>
</protein>
<name>A0A4S2JQP0_9HYME</name>
<evidence type="ECO:0000313" key="2">
    <source>
        <dbReference type="Proteomes" id="UP000310200"/>
    </source>
</evidence>
<keyword evidence="2" id="KW-1185">Reference proteome</keyword>
<comment type="caution">
    <text evidence="1">The sequence shown here is derived from an EMBL/GenBank/DDBJ whole genome shotgun (WGS) entry which is preliminary data.</text>
</comment>
<evidence type="ECO:0000313" key="1">
    <source>
        <dbReference type="EMBL" id="TGZ37816.1"/>
    </source>
</evidence>
<dbReference type="AlphaFoldDB" id="A0A4S2JQP0"/>
<proteinExistence type="predicted"/>
<sequence>MSQALQVPRVTLQMQNAKVKIHLICLFNHLYKLHQKKQAHLMRRREMPRAFNRRPATRDMWGLHPLKPLSLNTALGGGGLVELGSSVKITVRNS</sequence>
<reference evidence="1 2" key="1">
    <citation type="journal article" date="2019" name="Philos. Trans. R. Soc. Lond., B, Biol. Sci.">
        <title>Ant behaviour and brain gene expression of defending hosts depend on the ecological success of the intruding social parasite.</title>
        <authorList>
            <person name="Kaur R."/>
            <person name="Stoldt M."/>
            <person name="Jongepier E."/>
            <person name="Feldmeyer B."/>
            <person name="Menzel F."/>
            <person name="Bornberg-Bauer E."/>
            <person name="Foitzik S."/>
        </authorList>
    </citation>
    <scope>NUCLEOTIDE SEQUENCE [LARGE SCALE GENOMIC DNA]</scope>
    <source>
        <tissue evidence="1">Whole body</tissue>
    </source>
</reference>
<accession>A0A4S2JQP0</accession>
<dbReference type="EMBL" id="QBLH01003506">
    <property type="protein sequence ID" value="TGZ37816.1"/>
    <property type="molecule type" value="Genomic_DNA"/>
</dbReference>
<organism evidence="1 2">
    <name type="scientific">Temnothorax longispinosus</name>
    <dbReference type="NCBI Taxonomy" id="300112"/>
    <lineage>
        <taxon>Eukaryota</taxon>
        <taxon>Metazoa</taxon>
        <taxon>Ecdysozoa</taxon>
        <taxon>Arthropoda</taxon>
        <taxon>Hexapoda</taxon>
        <taxon>Insecta</taxon>
        <taxon>Pterygota</taxon>
        <taxon>Neoptera</taxon>
        <taxon>Endopterygota</taxon>
        <taxon>Hymenoptera</taxon>
        <taxon>Apocrita</taxon>
        <taxon>Aculeata</taxon>
        <taxon>Formicoidea</taxon>
        <taxon>Formicidae</taxon>
        <taxon>Myrmicinae</taxon>
        <taxon>Temnothorax</taxon>
    </lineage>
</organism>
<gene>
    <name evidence="1" type="ORF">DBV15_04781</name>
</gene>